<dbReference type="InterPro" id="IPR011989">
    <property type="entry name" value="ARM-like"/>
</dbReference>
<feature type="compositionally biased region" description="Polar residues" evidence="1">
    <location>
        <begin position="53"/>
        <end position="65"/>
    </location>
</feature>
<dbReference type="InterPro" id="IPR016024">
    <property type="entry name" value="ARM-type_fold"/>
</dbReference>
<dbReference type="Proteomes" id="UP000053029">
    <property type="component" value="Unassembled WGS sequence"/>
</dbReference>
<dbReference type="SUPFAM" id="SSF48371">
    <property type="entry name" value="ARM repeat"/>
    <property type="match status" value="1"/>
</dbReference>
<dbReference type="AlphaFoldDB" id="A0A0D2EM90"/>
<evidence type="ECO:0000259" key="2">
    <source>
        <dbReference type="Pfam" id="PF07814"/>
    </source>
</evidence>
<keyword evidence="4" id="KW-1185">Reference proteome</keyword>
<proteinExistence type="predicted"/>
<sequence>MDFPPARRRGNLYGKGSRKVRIHDLFDVAARTPIETTKKTATDLQDPMLPRSAQGSSTPHSQLQNEPRDATLYNSGKKEESSSTGHAQAPLAAPESSALFDLHSSEDELTSLKTKRGLKKRKIVSEKPNQSRNDMEIDKEPEVLIPKTKGMRVPKENINEKLQPKSVHGNFAPDPSNAANVAPVFKLPVKGAATSRSAYRGKPIPSKAPRSHGPQVSNVASPEESDSSIRSQPSGRSTPKRKRRDSDDSLVASPTPSDLHLTALRLTPDSGSQKFHISSEDEQMDDVPLKPARSSRTRLIDRLDAPRARSTEISQEQQSNQLNGGTIPLGRVSEDRQAKASLDPEKKPPSTAIAASSGRPRATYAKQRSYLSEMADSLESYSASNSQPSSQEIYSQTLAFTSVTSQMELDNDDSDEGDPFSRIKSIHELRRGGAIRKFDLELDTILEDIQSGSKSRRIPGLLQLVPKLDEISFLRHFQDSGGLQRLLDCVNGSLDEVSATLLALVLHCTVIAESSSPKVVLQMLNALYKLPPRLVSESRSLTKLAKDRSQNISRILVRDIAEFEEERSKGLGQPYLAVNRTVLGSVESTLRNLIRLQEPFPKLPRGLLDAILSNFATMQDMAEVGGMVKQVETIRLLLSILEIACANHELTGSIVVTPRIAGLGESVASVMKEARHSEPQIEHSCLRLIVSLSNNDATACEALVEGRLIGTVFRVIDDQFLELARRATQEQEVDHAQLESVILAVGCLLNLAECADGARERMLRPMVGGQNMVEQLVDIFNRHVDQTSEALTIDQTRILVAFGYISALLCTLCLNPTACKRISQSIKGKGLSALFAAADTFLDHLQTVEAALGEEGSSSTGFTERFRVVLETVKQQGD</sequence>
<dbReference type="HOGENOM" id="CLU_015677_0_0_1"/>
<accession>A0A0D2EM90</accession>
<feature type="compositionally biased region" description="Basic and acidic residues" evidence="1">
    <location>
        <begin position="133"/>
        <end position="142"/>
    </location>
</feature>
<feature type="compositionally biased region" description="Basic and acidic residues" evidence="1">
    <location>
        <begin position="298"/>
        <end position="310"/>
    </location>
</feature>
<dbReference type="InterPro" id="IPR022771">
    <property type="entry name" value="WAPL_C"/>
</dbReference>
<dbReference type="OrthoDB" id="78088at2759"/>
<feature type="compositionally biased region" description="Basic residues" evidence="1">
    <location>
        <begin position="113"/>
        <end position="122"/>
    </location>
</feature>
<evidence type="ECO:0000313" key="4">
    <source>
        <dbReference type="Proteomes" id="UP000053029"/>
    </source>
</evidence>
<feature type="region of interest" description="Disordered" evidence="1">
    <location>
        <begin position="30"/>
        <end position="179"/>
    </location>
</feature>
<name>A0A0D2EM90_9EURO</name>
<protein>
    <recommendedName>
        <fullName evidence="2">Wings apart-like protein C-terminal domain-containing protein</fullName>
    </recommendedName>
</protein>
<feature type="region of interest" description="Disordered" evidence="1">
    <location>
        <begin position="192"/>
        <end position="365"/>
    </location>
</feature>
<evidence type="ECO:0000313" key="3">
    <source>
        <dbReference type="EMBL" id="KIW75497.1"/>
    </source>
</evidence>
<gene>
    <name evidence="3" type="ORF">Z517_10238</name>
</gene>
<dbReference type="STRING" id="1442368.A0A0D2EM90"/>
<dbReference type="Gene3D" id="1.25.10.10">
    <property type="entry name" value="Leucine-rich Repeat Variant"/>
    <property type="match status" value="1"/>
</dbReference>
<feature type="compositionally biased region" description="Basic and acidic residues" evidence="1">
    <location>
        <begin position="153"/>
        <end position="163"/>
    </location>
</feature>
<feature type="compositionally biased region" description="Polar residues" evidence="1">
    <location>
        <begin position="228"/>
        <end position="237"/>
    </location>
</feature>
<feature type="compositionally biased region" description="Basic and acidic residues" evidence="1">
    <location>
        <begin position="332"/>
        <end position="348"/>
    </location>
</feature>
<dbReference type="EMBL" id="KN846975">
    <property type="protein sequence ID" value="KIW75497.1"/>
    <property type="molecule type" value="Genomic_DNA"/>
</dbReference>
<dbReference type="RefSeq" id="XP_013279305.1">
    <property type="nucleotide sequence ID" value="XM_013423851.1"/>
</dbReference>
<dbReference type="GeneID" id="25309728"/>
<reference evidence="3 4" key="1">
    <citation type="submission" date="2015-01" db="EMBL/GenBank/DDBJ databases">
        <title>The Genome Sequence of Fonsecaea pedrosoi CBS 271.37.</title>
        <authorList>
            <consortium name="The Broad Institute Genomics Platform"/>
            <person name="Cuomo C."/>
            <person name="de Hoog S."/>
            <person name="Gorbushina A."/>
            <person name="Stielow B."/>
            <person name="Teixiera M."/>
            <person name="Abouelleil A."/>
            <person name="Chapman S.B."/>
            <person name="Priest M."/>
            <person name="Young S.K."/>
            <person name="Wortman J."/>
            <person name="Nusbaum C."/>
            <person name="Birren B."/>
        </authorList>
    </citation>
    <scope>NUCLEOTIDE SEQUENCE [LARGE SCALE GENOMIC DNA]</scope>
    <source>
        <strain evidence="3 4">CBS 271.37</strain>
    </source>
</reference>
<organism evidence="3 4">
    <name type="scientific">Fonsecaea pedrosoi CBS 271.37</name>
    <dbReference type="NCBI Taxonomy" id="1442368"/>
    <lineage>
        <taxon>Eukaryota</taxon>
        <taxon>Fungi</taxon>
        <taxon>Dikarya</taxon>
        <taxon>Ascomycota</taxon>
        <taxon>Pezizomycotina</taxon>
        <taxon>Eurotiomycetes</taxon>
        <taxon>Chaetothyriomycetidae</taxon>
        <taxon>Chaetothyriales</taxon>
        <taxon>Herpotrichiellaceae</taxon>
        <taxon>Fonsecaea</taxon>
    </lineage>
</organism>
<feature type="domain" description="Wings apart-like protein C-terminal" evidence="2">
    <location>
        <begin position="423"/>
        <end position="753"/>
    </location>
</feature>
<dbReference type="VEuPathDB" id="FungiDB:Z517_10238"/>
<dbReference type="Pfam" id="PF07814">
    <property type="entry name" value="WAPL"/>
    <property type="match status" value="1"/>
</dbReference>
<evidence type="ECO:0000256" key="1">
    <source>
        <dbReference type="SAM" id="MobiDB-lite"/>
    </source>
</evidence>
<feature type="compositionally biased region" description="Polar residues" evidence="1">
    <location>
        <begin position="311"/>
        <end position="324"/>
    </location>
</feature>